<dbReference type="AlphaFoldDB" id="A0A2H1VCK3"/>
<reference evidence="1" key="1">
    <citation type="submission" date="2016-07" db="EMBL/GenBank/DDBJ databases">
        <authorList>
            <person name="Bretaudeau A."/>
        </authorList>
    </citation>
    <scope>NUCLEOTIDE SEQUENCE</scope>
    <source>
        <strain evidence="1">Rice</strain>
        <tissue evidence="1">Whole body</tissue>
    </source>
</reference>
<gene>
    <name evidence="1" type="ORF">SFRICE_007931</name>
</gene>
<organism evidence="1">
    <name type="scientific">Spodoptera frugiperda</name>
    <name type="common">Fall armyworm</name>
    <dbReference type="NCBI Taxonomy" id="7108"/>
    <lineage>
        <taxon>Eukaryota</taxon>
        <taxon>Metazoa</taxon>
        <taxon>Ecdysozoa</taxon>
        <taxon>Arthropoda</taxon>
        <taxon>Hexapoda</taxon>
        <taxon>Insecta</taxon>
        <taxon>Pterygota</taxon>
        <taxon>Neoptera</taxon>
        <taxon>Endopterygota</taxon>
        <taxon>Lepidoptera</taxon>
        <taxon>Glossata</taxon>
        <taxon>Ditrysia</taxon>
        <taxon>Noctuoidea</taxon>
        <taxon>Noctuidae</taxon>
        <taxon>Amphipyrinae</taxon>
        <taxon>Spodoptera</taxon>
    </lineage>
</organism>
<sequence length="79" mass="8641">MSDCTVGALAGQLAVAQRMAGLTPAWSNSLCNPQFSKKIKLQVESSPHFTSIVGNDSHLGSFPPHTIRFPIWLQFPMEN</sequence>
<proteinExistence type="predicted"/>
<name>A0A2H1VCK3_SPOFR</name>
<evidence type="ECO:0000313" key="1">
    <source>
        <dbReference type="EMBL" id="SOQ38531.1"/>
    </source>
</evidence>
<accession>A0A2H1VCK3</accession>
<protein>
    <submittedName>
        <fullName evidence="1">SFRICE_007931</fullName>
    </submittedName>
</protein>
<dbReference type="EMBL" id="ODYU01001814">
    <property type="protein sequence ID" value="SOQ38531.1"/>
    <property type="molecule type" value="Genomic_DNA"/>
</dbReference>